<dbReference type="EMBL" id="REGN01001726">
    <property type="protein sequence ID" value="RNA32913.1"/>
    <property type="molecule type" value="Genomic_DNA"/>
</dbReference>
<proteinExistence type="predicted"/>
<evidence type="ECO:0000313" key="2">
    <source>
        <dbReference type="Proteomes" id="UP000276133"/>
    </source>
</evidence>
<sequence>MNFYFFMERGGPREVWNVEQLQHFVETFQELNFIRLKGLTIISANTSRALRIVENTDDFTLNKMAPPIFVEKKF</sequence>
<protein>
    <submittedName>
        <fullName evidence="1">Uncharacterized protein</fullName>
    </submittedName>
</protein>
<gene>
    <name evidence="1" type="ORF">BpHYR1_023115</name>
</gene>
<reference evidence="1 2" key="1">
    <citation type="journal article" date="2018" name="Sci. Rep.">
        <title>Genomic signatures of local adaptation to the degree of environmental predictability in rotifers.</title>
        <authorList>
            <person name="Franch-Gras L."/>
            <person name="Hahn C."/>
            <person name="Garcia-Roger E.M."/>
            <person name="Carmona M.J."/>
            <person name="Serra M."/>
            <person name="Gomez A."/>
        </authorList>
    </citation>
    <scope>NUCLEOTIDE SEQUENCE [LARGE SCALE GENOMIC DNA]</scope>
    <source>
        <strain evidence="1">HYR1</strain>
    </source>
</reference>
<comment type="caution">
    <text evidence="1">The sequence shown here is derived from an EMBL/GenBank/DDBJ whole genome shotgun (WGS) entry which is preliminary data.</text>
</comment>
<keyword evidence="2" id="KW-1185">Reference proteome</keyword>
<dbReference type="AlphaFoldDB" id="A0A3M7SAR8"/>
<organism evidence="1 2">
    <name type="scientific">Brachionus plicatilis</name>
    <name type="common">Marine rotifer</name>
    <name type="synonym">Brachionus muelleri</name>
    <dbReference type="NCBI Taxonomy" id="10195"/>
    <lineage>
        <taxon>Eukaryota</taxon>
        <taxon>Metazoa</taxon>
        <taxon>Spiralia</taxon>
        <taxon>Gnathifera</taxon>
        <taxon>Rotifera</taxon>
        <taxon>Eurotatoria</taxon>
        <taxon>Monogononta</taxon>
        <taxon>Pseudotrocha</taxon>
        <taxon>Ploima</taxon>
        <taxon>Brachionidae</taxon>
        <taxon>Brachionus</taxon>
    </lineage>
</organism>
<evidence type="ECO:0000313" key="1">
    <source>
        <dbReference type="EMBL" id="RNA32913.1"/>
    </source>
</evidence>
<dbReference type="Proteomes" id="UP000276133">
    <property type="component" value="Unassembled WGS sequence"/>
</dbReference>
<name>A0A3M7SAR8_BRAPC</name>
<accession>A0A3M7SAR8</accession>